<name>A0A5J4USJ0_9EUKA</name>
<feature type="compositionally biased region" description="Polar residues" evidence="6">
    <location>
        <begin position="180"/>
        <end position="189"/>
    </location>
</feature>
<dbReference type="InterPro" id="IPR011989">
    <property type="entry name" value="ARM-like"/>
</dbReference>
<keyword evidence="4" id="KW-0418">Kinase</keyword>
<proteinExistence type="predicted"/>
<dbReference type="OrthoDB" id="354826at2759"/>
<dbReference type="GO" id="GO:0005634">
    <property type="term" value="C:nucleus"/>
    <property type="evidence" value="ECO:0007669"/>
    <property type="project" value="TreeGrafter"/>
</dbReference>
<keyword evidence="1" id="KW-0723">Serine/threonine-protein kinase</keyword>
<dbReference type="PANTHER" id="PTHR24345">
    <property type="entry name" value="SERINE/THREONINE-PROTEIN KINASE PLK"/>
    <property type="match status" value="1"/>
</dbReference>
<dbReference type="PANTHER" id="PTHR24345:SF0">
    <property type="entry name" value="CELL CYCLE SERINE_THREONINE-PROTEIN KINASE CDC5_MSD2"/>
    <property type="match status" value="1"/>
</dbReference>
<dbReference type="SUPFAM" id="SSF56112">
    <property type="entry name" value="Protein kinase-like (PK-like)"/>
    <property type="match status" value="1"/>
</dbReference>
<feature type="domain" description="Protein kinase" evidence="7">
    <location>
        <begin position="1"/>
        <end position="91"/>
    </location>
</feature>
<dbReference type="InterPro" id="IPR000719">
    <property type="entry name" value="Prot_kinase_dom"/>
</dbReference>
<gene>
    <name evidence="8" type="ORF">EZS28_031085</name>
</gene>
<evidence type="ECO:0000313" key="8">
    <source>
        <dbReference type="EMBL" id="KAA6373388.1"/>
    </source>
</evidence>
<evidence type="ECO:0000256" key="1">
    <source>
        <dbReference type="ARBA" id="ARBA00022527"/>
    </source>
</evidence>
<dbReference type="InterPro" id="IPR016024">
    <property type="entry name" value="ARM-type_fold"/>
</dbReference>
<keyword evidence="5" id="KW-0067">ATP-binding</keyword>
<dbReference type="EMBL" id="SNRW01012797">
    <property type="protein sequence ID" value="KAA6373388.1"/>
    <property type="molecule type" value="Genomic_DNA"/>
</dbReference>
<evidence type="ECO:0000256" key="6">
    <source>
        <dbReference type="SAM" id="MobiDB-lite"/>
    </source>
</evidence>
<dbReference type="Pfam" id="PF00069">
    <property type="entry name" value="Pkinase"/>
    <property type="match status" value="1"/>
</dbReference>
<evidence type="ECO:0000256" key="2">
    <source>
        <dbReference type="ARBA" id="ARBA00022679"/>
    </source>
</evidence>
<dbReference type="InterPro" id="IPR011009">
    <property type="entry name" value="Kinase-like_dom_sf"/>
</dbReference>
<sequence>MSPELFIKNAEPTQESDIYAVGIIFYRLVVRDYPMKQKKIEDQQKKLATLKVIKKPSQIKDNDHWDLLSKMLDFDPLKRISAEDALQHPFFTGPNAINDFSQEQHDLAIAAALLQQDGDESVTDYDTEPSFIVTETAIKPFIQEIMLHNKTLKKDKSSKKLLDRKISQNKPPRSKKELKSTQIQQTNVSKFRRSSQSQESVHSNSSNQGIDRNAIQASLNYIVTQQQIQVEVDLLAFNKPMEQLLERLNGMEGLSLLDKDILCVNITNTIERDEQIAENEQITQIIDTLIKNIDAQPVQTVYPIYIRPVISLLYACILEGKEIQAEQSLLKYESKALDNKNEDVLGNSVEQMRLITQFYGERQAAAQPNPLREVLFQNQMFPKLMGILYNNQTKDKDINGKAGITIGMLFKAFPVPDSLKPNLIGFLKQLSGLQNPFLSSNSLLAIAWMAEKTENHDVIASDQFINVLYNILADQMKEEQQPNAILVLTNLYIFGVDEVRGELHQELLTNQISELTMHQNINISALATNLFELLNFENMTEEEKEIAVNNEAILKDIQGRAIEMNEEERLKMILEEKSLTKIYDIIMQTLKEEMSWVNERLLQLACDTVSALLNNNFEAIQIALSKDGIVDALIAIIDKFQITQLKAQFINPISNLMYMLSFEQKEELIEKGMQKVIFKSLQSNDPGVVLNSVNICCDIVNSSSQQAKEGEINKLKEVMDKEGITVKIFDILVNNQFQDAEIIGKLAISIGLIFKANPLPAQTGHIVIQLLKQQIVNPDPYIYINSLYSIACLSENQENHQLIIAATFFTPNIVIITLPY</sequence>
<evidence type="ECO:0000256" key="5">
    <source>
        <dbReference type="ARBA" id="ARBA00022840"/>
    </source>
</evidence>
<keyword evidence="3" id="KW-0547">Nucleotide-binding</keyword>
<dbReference type="PROSITE" id="PS50011">
    <property type="entry name" value="PROTEIN_KINASE_DOM"/>
    <property type="match status" value="1"/>
</dbReference>
<evidence type="ECO:0000256" key="3">
    <source>
        <dbReference type="ARBA" id="ARBA00022741"/>
    </source>
</evidence>
<keyword evidence="2" id="KW-0808">Transferase</keyword>
<comment type="caution">
    <text evidence="8">The sequence shown here is derived from an EMBL/GenBank/DDBJ whole genome shotgun (WGS) entry which is preliminary data.</text>
</comment>
<reference evidence="8 9" key="1">
    <citation type="submission" date="2019-03" db="EMBL/GenBank/DDBJ databases">
        <title>Single cell metagenomics reveals metabolic interactions within the superorganism composed of flagellate Streblomastix strix and complex community of Bacteroidetes bacteria on its surface.</title>
        <authorList>
            <person name="Treitli S.C."/>
            <person name="Kolisko M."/>
            <person name="Husnik F."/>
            <person name="Keeling P."/>
            <person name="Hampl V."/>
        </authorList>
    </citation>
    <scope>NUCLEOTIDE SEQUENCE [LARGE SCALE GENOMIC DNA]</scope>
    <source>
        <strain evidence="8">ST1C</strain>
    </source>
</reference>
<dbReference type="Gene3D" id="1.25.10.10">
    <property type="entry name" value="Leucine-rich Repeat Variant"/>
    <property type="match status" value="1"/>
</dbReference>
<feature type="non-terminal residue" evidence="8">
    <location>
        <position position="820"/>
    </location>
</feature>
<dbReference type="Proteomes" id="UP000324800">
    <property type="component" value="Unassembled WGS sequence"/>
</dbReference>
<evidence type="ECO:0000313" key="9">
    <source>
        <dbReference type="Proteomes" id="UP000324800"/>
    </source>
</evidence>
<feature type="compositionally biased region" description="Low complexity" evidence="6">
    <location>
        <begin position="194"/>
        <end position="208"/>
    </location>
</feature>
<evidence type="ECO:0000256" key="4">
    <source>
        <dbReference type="ARBA" id="ARBA00022777"/>
    </source>
</evidence>
<dbReference type="GO" id="GO:0005524">
    <property type="term" value="F:ATP binding"/>
    <property type="evidence" value="ECO:0007669"/>
    <property type="project" value="UniProtKB-KW"/>
</dbReference>
<evidence type="ECO:0000259" key="7">
    <source>
        <dbReference type="PROSITE" id="PS50011"/>
    </source>
</evidence>
<organism evidence="8 9">
    <name type="scientific">Streblomastix strix</name>
    <dbReference type="NCBI Taxonomy" id="222440"/>
    <lineage>
        <taxon>Eukaryota</taxon>
        <taxon>Metamonada</taxon>
        <taxon>Preaxostyla</taxon>
        <taxon>Oxymonadida</taxon>
        <taxon>Streblomastigidae</taxon>
        <taxon>Streblomastix</taxon>
    </lineage>
</organism>
<protein>
    <recommendedName>
        <fullName evidence="7">Protein kinase domain-containing protein</fullName>
    </recommendedName>
</protein>
<dbReference type="AlphaFoldDB" id="A0A5J4USJ0"/>
<accession>A0A5J4USJ0</accession>
<feature type="compositionally biased region" description="Basic and acidic residues" evidence="6">
    <location>
        <begin position="156"/>
        <end position="166"/>
    </location>
</feature>
<dbReference type="Gene3D" id="1.10.510.10">
    <property type="entry name" value="Transferase(Phosphotransferase) domain 1"/>
    <property type="match status" value="1"/>
</dbReference>
<dbReference type="SUPFAM" id="SSF48371">
    <property type="entry name" value="ARM repeat"/>
    <property type="match status" value="1"/>
</dbReference>
<dbReference type="GO" id="GO:0004674">
    <property type="term" value="F:protein serine/threonine kinase activity"/>
    <property type="evidence" value="ECO:0007669"/>
    <property type="project" value="UniProtKB-KW"/>
</dbReference>
<feature type="region of interest" description="Disordered" evidence="6">
    <location>
        <begin position="156"/>
        <end position="209"/>
    </location>
</feature>